<dbReference type="Gramene" id="Mp7g00110.1">
    <property type="protein sequence ID" value="Mp7g00110.1.cds1"/>
    <property type="gene ID" value="Mp7g00110"/>
</dbReference>
<reference evidence="2" key="1">
    <citation type="journal article" date="2017" name="Cell">
        <title>Insights into land plant evolution garnered from the Marchantia polymorpha genome.</title>
        <authorList>
            <person name="Bowman J.L."/>
            <person name="Kohchi T."/>
            <person name="Yamato K.T."/>
            <person name="Jenkins J."/>
            <person name="Shu S."/>
            <person name="Ishizaki K."/>
            <person name="Yamaoka S."/>
            <person name="Nishihama R."/>
            <person name="Nakamura Y."/>
            <person name="Berger F."/>
            <person name="Adam C."/>
            <person name="Aki S.S."/>
            <person name="Althoff F."/>
            <person name="Araki T."/>
            <person name="Arteaga-Vazquez M.A."/>
            <person name="Balasubrmanian S."/>
            <person name="Barry K."/>
            <person name="Bauer D."/>
            <person name="Boehm C.R."/>
            <person name="Briginshaw L."/>
            <person name="Caballero-Perez J."/>
            <person name="Catarino B."/>
            <person name="Chen F."/>
            <person name="Chiyoda S."/>
            <person name="Chovatia M."/>
            <person name="Davies K.M."/>
            <person name="Delmans M."/>
            <person name="Demura T."/>
            <person name="Dierschke T."/>
            <person name="Dolan L."/>
            <person name="Dorantes-Acosta A.E."/>
            <person name="Eklund D.M."/>
            <person name="Florent S.N."/>
            <person name="Flores-Sandoval E."/>
            <person name="Fujiyama A."/>
            <person name="Fukuzawa H."/>
            <person name="Galik B."/>
            <person name="Grimanelli D."/>
            <person name="Grimwood J."/>
            <person name="Grossniklaus U."/>
            <person name="Hamada T."/>
            <person name="Haseloff J."/>
            <person name="Hetherington A.J."/>
            <person name="Higo A."/>
            <person name="Hirakawa Y."/>
            <person name="Hundley H.N."/>
            <person name="Ikeda Y."/>
            <person name="Inoue K."/>
            <person name="Inoue S.I."/>
            <person name="Ishida S."/>
            <person name="Jia Q."/>
            <person name="Kakita M."/>
            <person name="Kanazawa T."/>
            <person name="Kawai Y."/>
            <person name="Kawashima T."/>
            <person name="Kennedy M."/>
            <person name="Kinose K."/>
            <person name="Kinoshita T."/>
            <person name="Kohara Y."/>
            <person name="Koide E."/>
            <person name="Komatsu K."/>
            <person name="Kopischke S."/>
            <person name="Kubo M."/>
            <person name="Kyozuka J."/>
            <person name="Lagercrantz U."/>
            <person name="Lin S.S."/>
            <person name="Lindquist E."/>
            <person name="Lipzen A.M."/>
            <person name="Lu C.W."/>
            <person name="De Luna E."/>
            <person name="Martienssen R.A."/>
            <person name="Minamino N."/>
            <person name="Mizutani M."/>
            <person name="Mizutani M."/>
            <person name="Mochizuki N."/>
            <person name="Monte I."/>
            <person name="Mosher R."/>
            <person name="Nagasaki H."/>
            <person name="Nakagami H."/>
            <person name="Naramoto S."/>
            <person name="Nishitani K."/>
            <person name="Ohtani M."/>
            <person name="Okamoto T."/>
            <person name="Okumura M."/>
            <person name="Phillips J."/>
            <person name="Pollak B."/>
            <person name="Reinders A."/>
            <person name="Rovekamp M."/>
            <person name="Sano R."/>
            <person name="Sawa S."/>
            <person name="Schmid M.W."/>
            <person name="Shirakawa M."/>
            <person name="Solano R."/>
            <person name="Spunde A."/>
            <person name="Suetsugu N."/>
            <person name="Sugano S."/>
            <person name="Sugiyama A."/>
            <person name="Sun R."/>
            <person name="Suzuki Y."/>
            <person name="Takenaka M."/>
            <person name="Takezawa D."/>
            <person name="Tomogane H."/>
            <person name="Tsuzuki M."/>
            <person name="Ueda T."/>
            <person name="Umeda M."/>
            <person name="Ward J.M."/>
            <person name="Watanabe Y."/>
            <person name="Yazaki K."/>
            <person name="Yokoyama R."/>
            <person name="Yoshitake Y."/>
            <person name="Yotsui I."/>
            <person name="Zachgo S."/>
            <person name="Schmutz J."/>
        </authorList>
    </citation>
    <scope>NUCLEOTIDE SEQUENCE [LARGE SCALE GENOMIC DNA]</scope>
    <source>
        <strain evidence="2">Tak-1</strain>
    </source>
</reference>
<gene>
    <name evidence="1" type="ORF">MARPO_0046s0113</name>
</gene>
<proteinExistence type="predicted"/>
<dbReference type="Proteomes" id="UP000244005">
    <property type="component" value="Unassembled WGS sequence"/>
</dbReference>
<evidence type="ECO:0000313" key="2">
    <source>
        <dbReference type="Proteomes" id="UP000244005"/>
    </source>
</evidence>
<dbReference type="EMBL" id="KZ772718">
    <property type="protein sequence ID" value="PTQ39303.1"/>
    <property type="molecule type" value="Genomic_DNA"/>
</dbReference>
<organism evidence="1 2">
    <name type="scientific">Marchantia polymorpha</name>
    <name type="common">Common liverwort</name>
    <name type="synonym">Marchantia aquatica</name>
    <dbReference type="NCBI Taxonomy" id="3197"/>
    <lineage>
        <taxon>Eukaryota</taxon>
        <taxon>Viridiplantae</taxon>
        <taxon>Streptophyta</taxon>
        <taxon>Embryophyta</taxon>
        <taxon>Marchantiophyta</taxon>
        <taxon>Marchantiopsida</taxon>
        <taxon>Marchantiidae</taxon>
        <taxon>Marchantiales</taxon>
        <taxon>Marchantiaceae</taxon>
        <taxon>Marchantia</taxon>
    </lineage>
</organism>
<keyword evidence="2" id="KW-1185">Reference proteome</keyword>
<name>A0A2R6WZL9_MARPO</name>
<dbReference type="AlphaFoldDB" id="A0A2R6WZL9"/>
<protein>
    <submittedName>
        <fullName evidence="1">Uncharacterized protein</fullName>
    </submittedName>
</protein>
<accession>A0A2R6WZL9</accession>
<sequence>MEIFPGILNRCMFSVDKEVSFSPTIYSDYRTIDLTVRTGKIWTCPLRVLISKSLLLKVIHLLSGPSPCREYLFTWLPTEDCLKKDLLAHVTLPFCLSSSNNVSFYSEVCEYTLHIADCCV</sequence>
<evidence type="ECO:0000313" key="1">
    <source>
        <dbReference type="EMBL" id="PTQ39303.1"/>
    </source>
</evidence>